<gene>
    <name evidence="2" type="ORF">K3181_02165</name>
</gene>
<proteinExistence type="predicted"/>
<sequence length="73" mass="7437">MLNIVSILIGLVCLILAIPLQLPILGLGLWLVLPVAVVGAVVGGLSSKNAGRNLNLLVIGIIAVRLSITGGLF</sequence>
<keyword evidence="1" id="KW-0812">Transmembrane</keyword>
<protein>
    <submittedName>
        <fullName evidence="2">Uncharacterized protein</fullName>
    </submittedName>
</protein>
<reference evidence="2 3" key="1">
    <citation type="submission" date="2021-08" db="EMBL/GenBank/DDBJ databases">
        <title>Comparative Genomics Analysis of the Genus Qipengyuania Reveals Extensive Genetic Diversity and Metabolic Versatility, Including the Description of Fifteen Novel Species.</title>
        <authorList>
            <person name="Liu Y."/>
        </authorList>
    </citation>
    <scope>NUCLEOTIDE SEQUENCE [LARGE SCALE GENOMIC DNA]</scope>
    <source>
        <strain evidence="2 3">YG27</strain>
    </source>
</reference>
<dbReference type="RefSeq" id="WP_221600370.1">
    <property type="nucleotide sequence ID" value="NZ_JAIGNU010000001.1"/>
</dbReference>
<feature type="transmembrane region" description="Helical" evidence="1">
    <location>
        <begin position="27"/>
        <end position="47"/>
    </location>
</feature>
<accession>A0ABS7JRL8</accession>
<name>A0ABS7JRL8_9SPHN</name>
<feature type="transmembrane region" description="Helical" evidence="1">
    <location>
        <begin position="54"/>
        <end position="72"/>
    </location>
</feature>
<evidence type="ECO:0000313" key="2">
    <source>
        <dbReference type="EMBL" id="MBX7500248.1"/>
    </source>
</evidence>
<dbReference type="Proteomes" id="UP000782554">
    <property type="component" value="Unassembled WGS sequence"/>
</dbReference>
<dbReference type="EMBL" id="JAIGNU010000001">
    <property type="protein sequence ID" value="MBX7500248.1"/>
    <property type="molecule type" value="Genomic_DNA"/>
</dbReference>
<comment type="caution">
    <text evidence="2">The sequence shown here is derived from an EMBL/GenBank/DDBJ whole genome shotgun (WGS) entry which is preliminary data.</text>
</comment>
<keyword evidence="3" id="KW-1185">Reference proteome</keyword>
<keyword evidence="1" id="KW-1133">Transmembrane helix</keyword>
<evidence type="ECO:0000313" key="3">
    <source>
        <dbReference type="Proteomes" id="UP000782554"/>
    </source>
</evidence>
<keyword evidence="1" id="KW-0472">Membrane</keyword>
<organism evidence="2 3">
    <name type="scientific">Qipengyuania mesophila</name>
    <dbReference type="NCBI Taxonomy" id="2867246"/>
    <lineage>
        <taxon>Bacteria</taxon>
        <taxon>Pseudomonadati</taxon>
        <taxon>Pseudomonadota</taxon>
        <taxon>Alphaproteobacteria</taxon>
        <taxon>Sphingomonadales</taxon>
        <taxon>Erythrobacteraceae</taxon>
        <taxon>Qipengyuania</taxon>
    </lineage>
</organism>
<evidence type="ECO:0000256" key="1">
    <source>
        <dbReference type="SAM" id="Phobius"/>
    </source>
</evidence>